<dbReference type="EMBL" id="JAVRRD010000002">
    <property type="protein sequence ID" value="KAK5062721.1"/>
    <property type="molecule type" value="Genomic_DNA"/>
</dbReference>
<dbReference type="PANTHER" id="PTHR13789">
    <property type="entry name" value="MONOOXYGENASE"/>
    <property type="match status" value="1"/>
</dbReference>
<evidence type="ECO:0000256" key="4">
    <source>
        <dbReference type="ARBA" id="ARBA00023002"/>
    </source>
</evidence>
<sequence>MSSMEIHQEQSSGSAKIGSNRPLNKTLHVVIVGAGLGGLACAIACRRAKQPCDVTVVERVPEMIAIGSGIHIPPNACRVMQHFGLVEQLKSAGGYVVQDFTLRRYKDGNIIVEKPLGERVKREYGADWIAIHRGDYQNVLLDAAQRKGARIMTDTEVVDIEQGVDESEGRQIVVLKDGRRIDADVVIGADGLWSSMREFVLGRPMPPVETGDLAYRGTFTRDQLKSFHDPRIDGLIEKSNVQVWLGPSRHAVFYPLRNKTEFNLVLLVADDLPEGVRTAQGSLEEMGKCFDGWDPTLTRIISCLNSALKWKLLHFKELDKWTKGPVALLGDASHPTLPYQGQGAAMAVEDGAILGVLLTRLQERNLSLSPKARNGQLTSLLQLYERLRKQRTEINVSGAVLTREFYHLHDGDAQQERDSELSKLPAAKWQGPSKWNWGDAAYQKSLLGFDVLADAENRFDEWARKDPSIVLRSTL</sequence>
<dbReference type="InterPro" id="IPR036188">
    <property type="entry name" value="FAD/NAD-bd_sf"/>
</dbReference>
<dbReference type="InterPro" id="IPR002938">
    <property type="entry name" value="FAD-bd"/>
</dbReference>
<dbReference type="RefSeq" id="XP_064710993.1">
    <property type="nucleotide sequence ID" value="XM_064848369.1"/>
</dbReference>
<gene>
    <name evidence="7" type="ORF">LTR84_004795</name>
</gene>
<organism evidence="7 8">
    <name type="scientific">Exophiala bonariae</name>
    <dbReference type="NCBI Taxonomy" id="1690606"/>
    <lineage>
        <taxon>Eukaryota</taxon>
        <taxon>Fungi</taxon>
        <taxon>Dikarya</taxon>
        <taxon>Ascomycota</taxon>
        <taxon>Pezizomycotina</taxon>
        <taxon>Eurotiomycetes</taxon>
        <taxon>Chaetothyriomycetidae</taxon>
        <taxon>Chaetothyriales</taxon>
        <taxon>Herpotrichiellaceae</taxon>
        <taxon>Exophiala</taxon>
    </lineage>
</organism>
<keyword evidence="3" id="KW-0274">FAD</keyword>
<evidence type="ECO:0000313" key="7">
    <source>
        <dbReference type="EMBL" id="KAK5062721.1"/>
    </source>
</evidence>
<name>A0AAV9NMW4_9EURO</name>
<dbReference type="Proteomes" id="UP001358417">
    <property type="component" value="Unassembled WGS sequence"/>
</dbReference>
<dbReference type="GO" id="GO:0071949">
    <property type="term" value="F:FAD binding"/>
    <property type="evidence" value="ECO:0007669"/>
    <property type="project" value="InterPro"/>
</dbReference>
<evidence type="ECO:0000259" key="6">
    <source>
        <dbReference type="Pfam" id="PF01494"/>
    </source>
</evidence>
<evidence type="ECO:0000256" key="5">
    <source>
        <dbReference type="ARBA" id="ARBA00023033"/>
    </source>
</evidence>
<keyword evidence="2" id="KW-0285">Flavoprotein</keyword>
<keyword evidence="8" id="KW-1185">Reference proteome</keyword>
<evidence type="ECO:0000256" key="2">
    <source>
        <dbReference type="ARBA" id="ARBA00022630"/>
    </source>
</evidence>
<keyword evidence="4" id="KW-0560">Oxidoreductase</keyword>
<dbReference type="Gene3D" id="3.50.50.60">
    <property type="entry name" value="FAD/NAD(P)-binding domain"/>
    <property type="match status" value="1"/>
</dbReference>
<keyword evidence="5" id="KW-0503">Monooxygenase</keyword>
<evidence type="ECO:0000313" key="8">
    <source>
        <dbReference type="Proteomes" id="UP001358417"/>
    </source>
</evidence>
<accession>A0AAV9NMW4</accession>
<dbReference type="GO" id="GO:0004497">
    <property type="term" value="F:monooxygenase activity"/>
    <property type="evidence" value="ECO:0007669"/>
    <property type="project" value="UniProtKB-KW"/>
</dbReference>
<dbReference type="InterPro" id="IPR050493">
    <property type="entry name" value="FAD-dep_Monooxygenase_BioMet"/>
</dbReference>
<dbReference type="PRINTS" id="PR00420">
    <property type="entry name" value="RNGMNOXGNASE"/>
</dbReference>
<dbReference type="AlphaFoldDB" id="A0AAV9NMW4"/>
<dbReference type="SUPFAM" id="SSF51905">
    <property type="entry name" value="FAD/NAD(P)-binding domain"/>
    <property type="match status" value="1"/>
</dbReference>
<proteinExistence type="inferred from homology"/>
<dbReference type="GeneID" id="89972973"/>
<dbReference type="SUPFAM" id="SSF54373">
    <property type="entry name" value="FAD-linked reductases, C-terminal domain"/>
    <property type="match status" value="1"/>
</dbReference>
<evidence type="ECO:0000256" key="1">
    <source>
        <dbReference type="ARBA" id="ARBA00007992"/>
    </source>
</evidence>
<evidence type="ECO:0000256" key="3">
    <source>
        <dbReference type="ARBA" id="ARBA00022827"/>
    </source>
</evidence>
<comment type="caution">
    <text evidence="7">The sequence shown here is derived from an EMBL/GenBank/DDBJ whole genome shotgun (WGS) entry which is preliminary data.</text>
</comment>
<comment type="similarity">
    <text evidence="1">Belongs to the paxM FAD-dependent monooxygenase family.</text>
</comment>
<feature type="domain" description="FAD-binding" evidence="6">
    <location>
        <begin position="28"/>
        <end position="359"/>
    </location>
</feature>
<protein>
    <recommendedName>
        <fullName evidence="6">FAD-binding domain-containing protein</fullName>
    </recommendedName>
</protein>
<reference evidence="7 8" key="1">
    <citation type="submission" date="2023-08" db="EMBL/GenBank/DDBJ databases">
        <title>Black Yeasts Isolated from many extreme environments.</title>
        <authorList>
            <person name="Coleine C."/>
            <person name="Stajich J.E."/>
            <person name="Selbmann L."/>
        </authorList>
    </citation>
    <scope>NUCLEOTIDE SEQUENCE [LARGE SCALE GENOMIC DNA]</scope>
    <source>
        <strain evidence="7 8">CCFEE 5792</strain>
    </source>
</reference>
<dbReference type="Pfam" id="PF01494">
    <property type="entry name" value="FAD_binding_3"/>
    <property type="match status" value="1"/>
</dbReference>
<dbReference type="PANTHER" id="PTHR13789:SF311">
    <property type="entry name" value="HYDROXYLASE, PUTATIVE (AFU_ORTHOLOGUE AFUA_5G10180)-RELATED"/>
    <property type="match status" value="1"/>
</dbReference>